<dbReference type="AlphaFoldDB" id="A0A1B1K844"/>
<dbReference type="EMBL" id="CP009111">
    <property type="protein sequence ID" value="ANS28805.1"/>
    <property type="molecule type" value="Genomic_DNA"/>
</dbReference>
<evidence type="ECO:0000313" key="2">
    <source>
        <dbReference type="Proteomes" id="UP000186108"/>
    </source>
</evidence>
<dbReference type="Proteomes" id="UP000186108">
    <property type="component" value="Chromosome"/>
</dbReference>
<gene>
    <name evidence="1" type="ORF">R1CP_20625</name>
</gene>
<organism evidence="1 2">
    <name type="scientific">Rhodococcus opacus</name>
    <name type="common">Nocardia opaca</name>
    <dbReference type="NCBI Taxonomy" id="37919"/>
    <lineage>
        <taxon>Bacteria</taxon>
        <taxon>Bacillati</taxon>
        <taxon>Actinomycetota</taxon>
        <taxon>Actinomycetes</taxon>
        <taxon>Mycobacteriales</taxon>
        <taxon>Nocardiaceae</taxon>
        <taxon>Rhodococcus</taxon>
    </lineage>
</organism>
<evidence type="ECO:0008006" key="3">
    <source>
        <dbReference type="Google" id="ProtNLM"/>
    </source>
</evidence>
<protein>
    <recommendedName>
        <fullName evidence="3">DNA-binding protein</fullName>
    </recommendedName>
</protein>
<evidence type="ECO:0000313" key="1">
    <source>
        <dbReference type="EMBL" id="ANS28805.1"/>
    </source>
</evidence>
<accession>A0A1B1K844</accession>
<proteinExistence type="predicted"/>
<reference evidence="1 2" key="1">
    <citation type="submission" date="2014-07" db="EMBL/GenBank/DDBJ databases">
        <authorList>
            <person name="Zhang J.E."/>
            <person name="Yang H."/>
            <person name="Guo J."/>
            <person name="Deng Z."/>
            <person name="Luo H."/>
            <person name="Luo M."/>
            <person name="Zhao B."/>
        </authorList>
    </citation>
    <scope>NUCLEOTIDE SEQUENCE [LARGE SCALE GENOMIC DNA]</scope>
    <source>
        <strain evidence="1 2">1CP</strain>
    </source>
</reference>
<dbReference type="PATRIC" id="fig|37919.13.peg.4335"/>
<sequence length="200" mass="21080">MVGTIDDRYLAGDVDFEAAVGEALGTPVSRETMLPLLHALARGAHPNAQLSDHDAALCDAAGFTEDPLAPAAAAAEWEQRMHKLTATAKTVEEVAGLLGVSTSRIRQRAAAGSVWAIKVGNKLLLPVVQFTGEAMVPNLDRILTMLPDGLHPLALERALTDPRADLMLDGGPVSVIDWLTSGGDVESALEAITQIDWEAA</sequence>
<name>A0A1B1K844_RHOOP</name>